<feature type="domain" description="DUF4350" evidence="2">
    <location>
        <begin position="42"/>
        <end position="256"/>
    </location>
</feature>
<protein>
    <recommendedName>
        <fullName evidence="2">DUF4350 domain-containing protein</fullName>
    </recommendedName>
</protein>
<evidence type="ECO:0000313" key="3">
    <source>
        <dbReference type="EMBL" id="ARN76682.1"/>
    </source>
</evidence>
<dbReference type="EMBL" id="CP019344">
    <property type="protein sequence ID" value="ARN76682.1"/>
    <property type="molecule type" value="Genomic_DNA"/>
</dbReference>
<reference evidence="3 4" key="1">
    <citation type="submission" date="2016-11" db="EMBL/GenBank/DDBJ databases">
        <title>Trade-off between light-utilization and light-protection in marine flavobacteria.</title>
        <authorList>
            <person name="Kumagai Y."/>
        </authorList>
    </citation>
    <scope>NUCLEOTIDE SEQUENCE [LARGE SCALE GENOMIC DNA]</scope>
    <source>
        <strain evidence="3 4">JCM 13191</strain>
    </source>
</reference>
<keyword evidence="1" id="KW-1133">Transmembrane helix</keyword>
<dbReference type="Pfam" id="PF14258">
    <property type="entry name" value="DUF4350"/>
    <property type="match status" value="1"/>
</dbReference>
<dbReference type="RefSeq" id="WP_085765482.1">
    <property type="nucleotide sequence ID" value="NZ_CP019344.1"/>
</dbReference>
<evidence type="ECO:0000313" key="4">
    <source>
        <dbReference type="Proteomes" id="UP000193431"/>
    </source>
</evidence>
<dbReference type="STRING" id="331648.BST97_00935"/>
<dbReference type="OrthoDB" id="1111222at2"/>
<dbReference type="Proteomes" id="UP000193431">
    <property type="component" value="Chromosome"/>
</dbReference>
<feature type="transmembrane region" description="Helical" evidence="1">
    <location>
        <begin position="295"/>
        <end position="312"/>
    </location>
</feature>
<keyword evidence="1" id="KW-0812">Transmembrane</keyword>
<organism evidence="3 4">
    <name type="scientific">Nonlabens spongiae</name>
    <dbReference type="NCBI Taxonomy" id="331648"/>
    <lineage>
        <taxon>Bacteria</taxon>
        <taxon>Pseudomonadati</taxon>
        <taxon>Bacteroidota</taxon>
        <taxon>Flavobacteriia</taxon>
        <taxon>Flavobacteriales</taxon>
        <taxon>Flavobacteriaceae</taxon>
        <taxon>Nonlabens</taxon>
    </lineage>
</organism>
<keyword evidence="1" id="KW-0472">Membrane</keyword>
<gene>
    <name evidence="3" type="ORF">BST97_00935</name>
</gene>
<name>A0A1W6MGH9_9FLAO</name>
<evidence type="ECO:0000256" key="1">
    <source>
        <dbReference type="SAM" id="Phobius"/>
    </source>
</evidence>
<accession>A0A1W6MGH9</accession>
<dbReference type="AlphaFoldDB" id="A0A1W6MGH9"/>
<keyword evidence="4" id="KW-1185">Reference proteome</keyword>
<evidence type="ECO:0000259" key="2">
    <source>
        <dbReference type="Pfam" id="PF14258"/>
    </source>
</evidence>
<sequence length="425" mass="49140">MIDKRSKFILFGLLALILILFVVESTRPRPIRWNESYTSGDKIPFACYILYDQLENLFPEQEITSVDQTPYDFMRNNEDITGANYIFINGWLDFDQVEVEYLMDFASRGNKVFISSNAPYGALADSLNIKANNNYTRYSKETPDTLTTRFSNEALNDRVYSFEKGSSYRYFTSYDSLNTKILSTVMIDRAKRNFVEEAINTGQKEDDEDVEIDPESIPQVDFIETKVGDGAIYYNLNPIAFTNYYLLQPDHAGYVSGALSYLNDGPVYFDDYGKSGRKVVTSPLRFILSEPTLKAAYYVVIVSVLLYLVIGSKRRQRIIPVIKPFKNETVAFTRTIGSMYFESKDYSGIINKKIQYFLEHLRSTYFMDTTQLNATFIKRLSQKSNYPESQTTDLINYINGLRQKPLHTEHELKELTKKIEAFLNR</sequence>
<dbReference type="InterPro" id="IPR025646">
    <property type="entry name" value="DUF4350"/>
</dbReference>
<proteinExistence type="predicted"/>